<accession>A0A0D7BM20</accession>
<name>A0A0D7BM20_9AGAR</name>
<evidence type="ECO:0000313" key="2">
    <source>
        <dbReference type="Proteomes" id="UP000054007"/>
    </source>
</evidence>
<gene>
    <name evidence="1" type="ORF">CYLTODRAFT_419608</name>
</gene>
<sequence length="504" mass="56863">MSKDIDRYTALPPSLQVLVSTNVAPSSSQLLEIAQILPSMAAQLDQLDTDIACAQAEVVTELTSSRDNLIANIEDLKLIRHPLRTLPDDILRAIFEECVPWCRQDGISRESFPDHCSLDAVYAPWTISHVCRNWRAVATSYPLLWCTHNINGGTRGATLEQLQKRIAVIHKRSKSLPLRIFISNDVKKPFFRSIVGSCGRWKCARINTAYLKSIATFQYCEFPLLEGFSFTCAQYSEATIELDIAMPALRHLEYNVLEFGDISGVPHHQILVYRSMYSDLDYIHNMVNLRKLTVHSSSWCTGERVATPDDLPTTLAHLVHLEIVENSTSDKFIRGFHKIFERFDMPCLHTLVLGTVLPLVPARLPSSLSNLSVTHQTTGDLNAIFPQLPRGLHQLHIGGYDPASVLEALYARTHVLSRLQHLQLTVKHNSIGAILQNPTKDVLESAKERHVPSLETLSIFFDKDAASREWMCEGRNSMLGNMIEDMEAYGTRVEYVVGEHYFRT</sequence>
<organism evidence="1 2">
    <name type="scientific">Cylindrobasidium torrendii FP15055 ss-10</name>
    <dbReference type="NCBI Taxonomy" id="1314674"/>
    <lineage>
        <taxon>Eukaryota</taxon>
        <taxon>Fungi</taxon>
        <taxon>Dikarya</taxon>
        <taxon>Basidiomycota</taxon>
        <taxon>Agaricomycotina</taxon>
        <taxon>Agaricomycetes</taxon>
        <taxon>Agaricomycetidae</taxon>
        <taxon>Agaricales</taxon>
        <taxon>Marasmiineae</taxon>
        <taxon>Physalacriaceae</taxon>
        <taxon>Cylindrobasidium</taxon>
    </lineage>
</organism>
<dbReference type="EMBL" id="KN880465">
    <property type="protein sequence ID" value="KIY70651.1"/>
    <property type="molecule type" value="Genomic_DNA"/>
</dbReference>
<dbReference type="AlphaFoldDB" id="A0A0D7BM20"/>
<dbReference type="Proteomes" id="UP000054007">
    <property type="component" value="Unassembled WGS sequence"/>
</dbReference>
<protein>
    <submittedName>
        <fullName evidence="1">Uncharacterized protein</fullName>
    </submittedName>
</protein>
<reference evidence="1 2" key="1">
    <citation type="journal article" date="2015" name="Fungal Genet. Biol.">
        <title>Evolution of novel wood decay mechanisms in Agaricales revealed by the genome sequences of Fistulina hepatica and Cylindrobasidium torrendii.</title>
        <authorList>
            <person name="Floudas D."/>
            <person name="Held B.W."/>
            <person name="Riley R."/>
            <person name="Nagy L.G."/>
            <person name="Koehler G."/>
            <person name="Ransdell A.S."/>
            <person name="Younus H."/>
            <person name="Chow J."/>
            <person name="Chiniquy J."/>
            <person name="Lipzen A."/>
            <person name="Tritt A."/>
            <person name="Sun H."/>
            <person name="Haridas S."/>
            <person name="LaButti K."/>
            <person name="Ohm R.A."/>
            <person name="Kues U."/>
            <person name="Blanchette R.A."/>
            <person name="Grigoriev I.V."/>
            <person name="Minto R.E."/>
            <person name="Hibbett D.S."/>
        </authorList>
    </citation>
    <scope>NUCLEOTIDE SEQUENCE [LARGE SCALE GENOMIC DNA]</scope>
    <source>
        <strain evidence="1 2">FP15055 ss-10</strain>
    </source>
</reference>
<evidence type="ECO:0000313" key="1">
    <source>
        <dbReference type="EMBL" id="KIY70651.1"/>
    </source>
</evidence>
<proteinExistence type="predicted"/>
<dbReference type="OrthoDB" id="3221235at2759"/>
<dbReference type="InterPro" id="IPR032675">
    <property type="entry name" value="LRR_dom_sf"/>
</dbReference>
<dbReference type="Gene3D" id="3.80.10.10">
    <property type="entry name" value="Ribonuclease Inhibitor"/>
    <property type="match status" value="1"/>
</dbReference>
<keyword evidence="2" id="KW-1185">Reference proteome</keyword>
<dbReference type="SUPFAM" id="SSF52047">
    <property type="entry name" value="RNI-like"/>
    <property type="match status" value="1"/>
</dbReference>